<comment type="caution">
    <text evidence="1">The sequence shown here is derived from an EMBL/GenBank/DDBJ whole genome shotgun (WGS) entry which is preliminary data.</text>
</comment>
<accession>A0A0F9NFV8</accession>
<dbReference type="EMBL" id="LAZR01007074">
    <property type="protein sequence ID" value="KKM87640.1"/>
    <property type="molecule type" value="Genomic_DNA"/>
</dbReference>
<organism evidence="1">
    <name type="scientific">marine sediment metagenome</name>
    <dbReference type="NCBI Taxonomy" id="412755"/>
    <lineage>
        <taxon>unclassified sequences</taxon>
        <taxon>metagenomes</taxon>
        <taxon>ecological metagenomes</taxon>
    </lineage>
</organism>
<dbReference type="AlphaFoldDB" id="A0A0F9NFV8"/>
<dbReference type="InterPro" id="IPR021516">
    <property type="entry name" value="DUF3179"/>
</dbReference>
<evidence type="ECO:0000313" key="1">
    <source>
        <dbReference type="EMBL" id="KKM87640.1"/>
    </source>
</evidence>
<proteinExistence type="predicted"/>
<name>A0A0F9NFV8_9ZZZZ</name>
<evidence type="ECO:0008006" key="2">
    <source>
        <dbReference type="Google" id="ProtNLM"/>
    </source>
</evidence>
<protein>
    <recommendedName>
        <fullName evidence="2">DUF3179 domain-containing protein</fullName>
    </recommendedName>
</protein>
<reference evidence="1" key="1">
    <citation type="journal article" date="2015" name="Nature">
        <title>Complex archaea that bridge the gap between prokaryotes and eukaryotes.</title>
        <authorList>
            <person name="Spang A."/>
            <person name="Saw J.H."/>
            <person name="Jorgensen S.L."/>
            <person name="Zaremba-Niedzwiedzka K."/>
            <person name="Martijn J."/>
            <person name="Lind A.E."/>
            <person name="van Eijk R."/>
            <person name="Schleper C."/>
            <person name="Guy L."/>
            <person name="Ettema T.J."/>
        </authorList>
    </citation>
    <scope>NUCLEOTIDE SEQUENCE</scope>
</reference>
<dbReference type="Pfam" id="PF11376">
    <property type="entry name" value="DUF3179"/>
    <property type="match status" value="1"/>
</dbReference>
<gene>
    <name evidence="1" type="ORF">LCGC14_1266820</name>
</gene>
<sequence length="133" mass="15020">MFKRFKVPDEGKLLTEVNLKPETMLLIVDRNSTRRAFLVSQMSYHHVAQGVLEGKPYVVTFCGICHSGVVLIPLIDDKLYHFSAGGLYNGTVLLIDDESNTYWNHLTGEAMYGPLLFNENDAKSKLKIIEKDS</sequence>